<keyword evidence="3" id="KW-1185">Reference proteome</keyword>
<dbReference type="GeneID" id="29002526"/>
<dbReference type="InParanoid" id="A0A167L363"/>
<sequence>MSADVLNGAIRMRKKRTRIKKDSNKNAIELPKSNIKTRTYTKKLKSEFNGSIEEVDKSIQQSTVARKKHKKKKESSQNGHYVTRSLSKTRGDSVLLEPFANPGRIPAAKLQLYLGALNRISSENQKEVNEMTILPGSCAQASILRDDIIASIKKSSSDQEEEDFFDKIVPDIMAENGTSARFFENLAHLDECESKDNIHRIPKSIPVDKSIQTEPISTQKRRSRQYSKADVSTQTQLSSFDSYLSCSDDEFWEDALEQL</sequence>
<evidence type="ECO:0000256" key="1">
    <source>
        <dbReference type="SAM" id="MobiDB-lite"/>
    </source>
</evidence>
<accession>A0A167L363</accession>
<evidence type="ECO:0000313" key="3">
    <source>
        <dbReference type="Proteomes" id="UP000077315"/>
    </source>
</evidence>
<dbReference type="RefSeq" id="XP_018287527.1">
    <property type="nucleotide sequence ID" value="XM_018441620.1"/>
</dbReference>
<gene>
    <name evidence="2" type="ORF">PHYBLDRAFT_66291</name>
</gene>
<protein>
    <submittedName>
        <fullName evidence="2">Uncharacterized protein</fullName>
    </submittedName>
</protein>
<dbReference type="VEuPathDB" id="FungiDB:PHYBLDRAFT_66291"/>
<dbReference type="OrthoDB" id="10673101at2759"/>
<dbReference type="EMBL" id="KV440991">
    <property type="protein sequence ID" value="OAD69487.1"/>
    <property type="molecule type" value="Genomic_DNA"/>
</dbReference>
<name>A0A167L363_PHYB8</name>
<feature type="region of interest" description="Disordered" evidence="1">
    <location>
        <begin position="60"/>
        <end position="81"/>
    </location>
</feature>
<feature type="region of interest" description="Disordered" evidence="1">
    <location>
        <begin position="204"/>
        <end position="230"/>
    </location>
</feature>
<dbReference type="Proteomes" id="UP000077315">
    <property type="component" value="Unassembled WGS sequence"/>
</dbReference>
<reference evidence="3" key="1">
    <citation type="submission" date="2015-06" db="EMBL/GenBank/DDBJ databases">
        <title>Expansion of signal transduction pathways in fungi by whole-genome duplication.</title>
        <authorList>
            <consortium name="DOE Joint Genome Institute"/>
            <person name="Corrochano L.M."/>
            <person name="Kuo A."/>
            <person name="Marcet-Houben M."/>
            <person name="Polaino S."/>
            <person name="Salamov A."/>
            <person name="Villalobos J.M."/>
            <person name="Alvarez M.I."/>
            <person name="Avalos J."/>
            <person name="Benito E.P."/>
            <person name="Benoit I."/>
            <person name="Burger G."/>
            <person name="Camino L.P."/>
            <person name="Canovas D."/>
            <person name="Cerda-Olmedo E."/>
            <person name="Cheng J.-F."/>
            <person name="Dominguez A."/>
            <person name="Elias M."/>
            <person name="Eslava A.P."/>
            <person name="Glaser F."/>
            <person name="Grimwood J."/>
            <person name="Gutierrez G."/>
            <person name="Heitman J."/>
            <person name="Henrissat B."/>
            <person name="Iturriaga E.A."/>
            <person name="Lang B.F."/>
            <person name="Lavin J.L."/>
            <person name="Lee S."/>
            <person name="Li W."/>
            <person name="Lindquist E."/>
            <person name="Lopez-Garcia S."/>
            <person name="Luque E.M."/>
            <person name="Marcos A.T."/>
            <person name="Martin J."/>
            <person name="McCluskey K."/>
            <person name="Medina H.R."/>
            <person name="Miralles-Duran A."/>
            <person name="Miyazaki A."/>
            <person name="Munoz-Torres E."/>
            <person name="Oguiza J.A."/>
            <person name="Ohm R."/>
            <person name="Olmedo M."/>
            <person name="Orejas M."/>
            <person name="Ortiz-Castellanos L."/>
            <person name="Pisabarro A.G."/>
            <person name="Rodriguez-Romero J."/>
            <person name="Ruiz-Herrera J."/>
            <person name="Ruiz-Vazquez R."/>
            <person name="Sanz C."/>
            <person name="Schackwitz W."/>
            <person name="Schmutz J."/>
            <person name="Shahriari M."/>
            <person name="Shelest E."/>
            <person name="Silva-Franco F."/>
            <person name="Soanes D."/>
            <person name="Syed K."/>
            <person name="Tagua V.G."/>
            <person name="Talbot N.J."/>
            <person name="Thon M."/>
            <person name="De vries R.P."/>
            <person name="Wiebenga A."/>
            <person name="Yadav J.S."/>
            <person name="Braun E.L."/>
            <person name="Baker S."/>
            <person name="Garre V."/>
            <person name="Horwitz B."/>
            <person name="Torres-Martinez S."/>
            <person name="Idnurm A."/>
            <person name="Herrera-Estrella A."/>
            <person name="Gabaldon T."/>
            <person name="Grigoriev I.V."/>
        </authorList>
    </citation>
    <scope>NUCLEOTIDE SEQUENCE [LARGE SCALE GENOMIC DNA]</scope>
    <source>
        <strain evidence="3">NRRL 1555(-)</strain>
    </source>
</reference>
<evidence type="ECO:0000313" key="2">
    <source>
        <dbReference type="EMBL" id="OAD69487.1"/>
    </source>
</evidence>
<organism evidence="2 3">
    <name type="scientific">Phycomyces blakesleeanus (strain ATCC 8743b / DSM 1359 / FGSC 10004 / NBRC 33097 / NRRL 1555)</name>
    <dbReference type="NCBI Taxonomy" id="763407"/>
    <lineage>
        <taxon>Eukaryota</taxon>
        <taxon>Fungi</taxon>
        <taxon>Fungi incertae sedis</taxon>
        <taxon>Mucoromycota</taxon>
        <taxon>Mucoromycotina</taxon>
        <taxon>Mucoromycetes</taxon>
        <taxon>Mucorales</taxon>
        <taxon>Phycomycetaceae</taxon>
        <taxon>Phycomyces</taxon>
    </lineage>
</organism>
<proteinExistence type="predicted"/>
<dbReference type="AlphaFoldDB" id="A0A167L363"/>